<dbReference type="InterPro" id="IPR033904">
    <property type="entry name" value="Trans_IPPS_HH"/>
</dbReference>
<comment type="caution">
    <text evidence="6">The sequence shown here is derived from an EMBL/GenBank/DDBJ whole genome shotgun (WGS) entry which is preliminary data.</text>
</comment>
<protein>
    <submittedName>
        <fullName evidence="6">Phytoene synthase</fullName>
    </submittedName>
</protein>
<organism evidence="6 7">
    <name type="scientific">Salinarimonas ramus</name>
    <dbReference type="NCBI Taxonomy" id="690164"/>
    <lineage>
        <taxon>Bacteria</taxon>
        <taxon>Pseudomonadati</taxon>
        <taxon>Pseudomonadota</taxon>
        <taxon>Alphaproteobacteria</taxon>
        <taxon>Hyphomicrobiales</taxon>
        <taxon>Salinarimonadaceae</taxon>
        <taxon>Salinarimonas</taxon>
    </lineage>
</organism>
<dbReference type="PROSITE" id="PS01044">
    <property type="entry name" value="SQUALEN_PHYTOEN_SYN_1"/>
    <property type="match status" value="1"/>
</dbReference>
<dbReference type="InterPro" id="IPR044843">
    <property type="entry name" value="Trans_IPPS_bact-type"/>
</dbReference>
<dbReference type="SUPFAM" id="SSF48576">
    <property type="entry name" value="Terpenoid synthases"/>
    <property type="match status" value="1"/>
</dbReference>
<keyword evidence="7" id="KW-1185">Reference proteome</keyword>
<dbReference type="PANTHER" id="PTHR31480">
    <property type="entry name" value="BIFUNCTIONAL LYCOPENE CYCLASE/PHYTOENE SYNTHASE"/>
    <property type="match status" value="1"/>
</dbReference>
<dbReference type="SFLD" id="SFLDS00005">
    <property type="entry name" value="Isoprenoid_Synthase_Type_I"/>
    <property type="match status" value="1"/>
</dbReference>
<dbReference type="InterPro" id="IPR008949">
    <property type="entry name" value="Isoprenoid_synthase_dom_sf"/>
</dbReference>
<dbReference type="FunFam" id="1.10.600.10:FF:000020">
    <property type="entry name" value="Phytoene synthase"/>
    <property type="match status" value="1"/>
</dbReference>
<accession>A0A917Q3W3</accession>
<dbReference type="InterPro" id="IPR002060">
    <property type="entry name" value="Squ/phyt_synthse"/>
</dbReference>
<reference evidence="6 7" key="1">
    <citation type="journal article" date="2014" name="Int. J. Syst. Evol. Microbiol.">
        <title>Complete genome sequence of Corynebacterium casei LMG S-19264T (=DSM 44701T), isolated from a smear-ripened cheese.</title>
        <authorList>
            <consortium name="US DOE Joint Genome Institute (JGI-PGF)"/>
            <person name="Walter F."/>
            <person name="Albersmeier A."/>
            <person name="Kalinowski J."/>
            <person name="Ruckert C."/>
        </authorList>
    </citation>
    <scope>NUCLEOTIDE SEQUENCE [LARGE SCALE GENOMIC DNA]</scope>
    <source>
        <strain evidence="6 7">CGMCC 1.9161</strain>
    </source>
</reference>
<dbReference type="Gene3D" id="1.10.600.10">
    <property type="entry name" value="Farnesyl Diphosphate Synthase"/>
    <property type="match status" value="1"/>
</dbReference>
<evidence type="ECO:0000256" key="3">
    <source>
        <dbReference type="ARBA" id="ARBA00022679"/>
    </source>
</evidence>
<dbReference type="CDD" id="cd00683">
    <property type="entry name" value="Trans_IPPS_HH"/>
    <property type="match status" value="1"/>
</dbReference>
<comment type="similarity">
    <text evidence="2">Belongs to the phytoene/squalene synthase family.</text>
</comment>
<evidence type="ECO:0000313" key="7">
    <source>
        <dbReference type="Proteomes" id="UP000600449"/>
    </source>
</evidence>
<evidence type="ECO:0000256" key="2">
    <source>
        <dbReference type="ARBA" id="ARBA00006251"/>
    </source>
</evidence>
<comment type="pathway">
    <text evidence="1">Carotenoid biosynthesis; phytoene biosynthesis.</text>
</comment>
<dbReference type="SFLD" id="SFLDG01018">
    <property type="entry name" value="Squalene/Phytoene_Synthase_Lik"/>
    <property type="match status" value="1"/>
</dbReference>
<evidence type="ECO:0000256" key="4">
    <source>
        <dbReference type="ARBA" id="ARBA00022746"/>
    </source>
</evidence>
<comment type="cofactor">
    <cofactor evidence="5">
        <name>ATP</name>
        <dbReference type="ChEBI" id="CHEBI:30616"/>
    </cofactor>
</comment>
<dbReference type="GO" id="GO:0051996">
    <property type="term" value="F:squalene synthase [NAD(P)H] activity"/>
    <property type="evidence" value="ECO:0007669"/>
    <property type="project" value="InterPro"/>
</dbReference>
<dbReference type="InterPro" id="IPR019845">
    <property type="entry name" value="Squalene/phytoene_synthase_CS"/>
</dbReference>
<dbReference type="SFLD" id="SFLDG01212">
    <property type="entry name" value="Phytoene_synthase_like"/>
    <property type="match status" value="1"/>
</dbReference>
<proteinExistence type="inferred from homology"/>
<sequence length="350" mass="37641">MSARDRIEPGALAEHPSAQADLAACANLLRGGSRSFHAASRVLPRRVSEPAAALYAFCRVADDAVDLGHDRHAALALLRERLDRVYSGHPAPQAIDRAFAATVARYRIPRTLPEALLEGFAWDAQERTYETLSDVAAYAARVAGTVGAMMTLIMGRREPAVLARACDLGVAMQFTNIARDVGEDAANGRLYLPRQWLREAGIDVEAFLADPRPCPGLFVATKRLLAVADGLYARSMSGIAALPGDCRGGILAARALYAEIGHVALRRGPTRTLERAVVPRSRQIALVAGALARAPFLSGAADDTPPLPEVAFLVTAAARSGRAELPAQGLEERIAWLVDLFERLERRDAR</sequence>
<gene>
    <name evidence="6" type="ORF">GCM10011322_05480</name>
</gene>
<evidence type="ECO:0000313" key="6">
    <source>
        <dbReference type="EMBL" id="GGK21700.1"/>
    </source>
</evidence>
<keyword evidence="4" id="KW-0125">Carotenoid biosynthesis</keyword>
<name>A0A917Q3W3_9HYPH</name>
<evidence type="ECO:0000256" key="1">
    <source>
        <dbReference type="ARBA" id="ARBA00004684"/>
    </source>
</evidence>
<dbReference type="PROSITE" id="PS01045">
    <property type="entry name" value="SQUALEN_PHYTOEN_SYN_2"/>
    <property type="match status" value="1"/>
</dbReference>
<dbReference type="Pfam" id="PF00494">
    <property type="entry name" value="SQS_PSY"/>
    <property type="match status" value="1"/>
</dbReference>
<dbReference type="AlphaFoldDB" id="A0A917Q3W3"/>
<dbReference type="Proteomes" id="UP000600449">
    <property type="component" value="Unassembled WGS sequence"/>
</dbReference>
<dbReference type="GO" id="GO:0004311">
    <property type="term" value="F:geranylgeranyl diphosphate synthase activity"/>
    <property type="evidence" value="ECO:0007669"/>
    <property type="project" value="InterPro"/>
</dbReference>
<keyword evidence="3" id="KW-0808">Transferase</keyword>
<evidence type="ECO:0000256" key="5">
    <source>
        <dbReference type="ARBA" id="ARBA00053028"/>
    </source>
</evidence>
<dbReference type="GO" id="GO:0016117">
    <property type="term" value="P:carotenoid biosynthetic process"/>
    <property type="evidence" value="ECO:0007669"/>
    <property type="project" value="UniProtKB-KW"/>
</dbReference>
<dbReference type="RefSeq" id="WP_188909316.1">
    <property type="nucleotide sequence ID" value="NZ_BMMF01000002.1"/>
</dbReference>
<dbReference type="EMBL" id="BMMF01000002">
    <property type="protein sequence ID" value="GGK21700.1"/>
    <property type="molecule type" value="Genomic_DNA"/>
</dbReference>